<dbReference type="InterPro" id="IPR036412">
    <property type="entry name" value="HAD-like_sf"/>
</dbReference>
<dbReference type="InterPro" id="IPR051806">
    <property type="entry name" value="HAD-like_SPP"/>
</dbReference>
<evidence type="ECO:0008006" key="3">
    <source>
        <dbReference type="Google" id="ProtNLM"/>
    </source>
</evidence>
<evidence type="ECO:0000313" key="2">
    <source>
        <dbReference type="Proteomes" id="UP000256709"/>
    </source>
</evidence>
<dbReference type="SFLD" id="SFLDS00003">
    <property type="entry name" value="Haloacid_Dehalogenase"/>
    <property type="match status" value="1"/>
</dbReference>
<protein>
    <recommendedName>
        <fullName evidence="3">HAD family hydrolase</fullName>
    </recommendedName>
</protein>
<dbReference type="InterPro" id="IPR023198">
    <property type="entry name" value="PGP-like_dom2"/>
</dbReference>
<dbReference type="Proteomes" id="UP000256709">
    <property type="component" value="Unassembled WGS sequence"/>
</dbReference>
<dbReference type="SUPFAM" id="SSF52540">
    <property type="entry name" value="P-loop containing nucleoside triphosphate hydrolases"/>
    <property type="match status" value="1"/>
</dbReference>
<organism evidence="1 2">
    <name type="scientific">Subtercola boreus</name>
    <dbReference type="NCBI Taxonomy" id="120213"/>
    <lineage>
        <taxon>Bacteria</taxon>
        <taxon>Bacillati</taxon>
        <taxon>Actinomycetota</taxon>
        <taxon>Actinomycetes</taxon>
        <taxon>Micrococcales</taxon>
        <taxon>Microbacteriaceae</taxon>
        <taxon>Subtercola</taxon>
    </lineage>
</organism>
<name>A0A3E0VC22_9MICO</name>
<dbReference type="Gene3D" id="3.40.50.300">
    <property type="entry name" value="P-loop containing nucleotide triphosphate hydrolases"/>
    <property type="match status" value="1"/>
</dbReference>
<dbReference type="NCBIfam" id="TIGR01509">
    <property type="entry name" value="HAD-SF-IA-v3"/>
    <property type="match status" value="1"/>
</dbReference>
<gene>
    <name evidence="1" type="ORF">B7R21_14450</name>
</gene>
<dbReference type="EMBL" id="NBXA01000026">
    <property type="protein sequence ID" value="RFA07404.1"/>
    <property type="molecule type" value="Genomic_DNA"/>
</dbReference>
<dbReference type="Gene3D" id="3.40.50.1000">
    <property type="entry name" value="HAD superfamily/HAD-like"/>
    <property type="match status" value="1"/>
</dbReference>
<dbReference type="Pfam" id="PF00702">
    <property type="entry name" value="Hydrolase"/>
    <property type="match status" value="1"/>
</dbReference>
<dbReference type="Gene3D" id="1.10.150.240">
    <property type="entry name" value="Putative phosphatase, domain 2"/>
    <property type="match status" value="1"/>
</dbReference>
<dbReference type="OrthoDB" id="9800058at2"/>
<dbReference type="SFLD" id="SFLDG01129">
    <property type="entry name" value="C1.5:_HAD__Beta-PGM__Phosphata"/>
    <property type="match status" value="1"/>
</dbReference>
<evidence type="ECO:0000313" key="1">
    <source>
        <dbReference type="EMBL" id="RFA07404.1"/>
    </source>
</evidence>
<dbReference type="InterPro" id="IPR027417">
    <property type="entry name" value="P-loop_NTPase"/>
</dbReference>
<dbReference type="NCBIfam" id="TIGR01549">
    <property type="entry name" value="HAD-SF-IA-v1"/>
    <property type="match status" value="1"/>
</dbReference>
<dbReference type="PANTHER" id="PTHR43481:SF4">
    <property type="entry name" value="GLYCEROL-1-PHOSPHATE PHOSPHOHYDROLASE 1-RELATED"/>
    <property type="match status" value="1"/>
</dbReference>
<dbReference type="InterPro" id="IPR006439">
    <property type="entry name" value="HAD-SF_hydro_IA"/>
</dbReference>
<dbReference type="Pfam" id="PF13671">
    <property type="entry name" value="AAA_33"/>
    <property type="match status" value="1"/>
</dbReference>
<proteinExistence type="predicted"/>
<dbReference type="AlphaFoldDB" id="A0A3E0VC22"/>
<reference evidence="1 2" key="1">
    <citation type="submission" date="2017-04" db="EMBL/GenBank/DDBJ databases">
        <title>Comparative genome analysis of Subtercola boreus.</title>
        <authorList>
            <person name="Cho Y.-J."/>
            <person name="Cho A."/>
            <person name="Kim O.-S."/>
            <person name="Lee J.-I."/>
        </authorList>
    </citation>
    <scope>NUCLEOTIDE SEQUENCE [LARGE SCALE GENOMIC DNA]</scope>
    <source>
        <strain evidence="1 2">P27444</strain>
    </source>
</reference>
<dbReference type="SUPFAM" id="SSF56784">
    <property type="entry name" value="HAD-like"/>
    <property type="match status" value="1"/>
</dbReference>
<sequence>MAEQSQVAQVNTERKPFVLVVAGVAGSGKTTLGRALAARLALPILDLDTLTNPLLDALSDVLPGEHWLTGPHAPVIRNGRYAVLREAAADLTRVGLGAVLVAPFTAELRGGAEWDALVAAAAPAEIVVVHVDGSPALLAARRAARGEARDAFRPADAVAGVGAGVGARAEAGVAGVPAPRVPHLRIEAALATTQQVPRVLRELGIREPVDPLSPLFGKTFDAVLFDLDGTLLDSTGAVLRSWETLALEYGFSAQAVQENHGRTAGALIRAVVAAERVSEASARIQQLEVEDVDGIVPIAGALDLLAALPEGAKAIVTSGTRAIATARMAAAGIPAPGVVITADDVVNPKPDPEPFLRAAAMLGVDPARCLVVEDAPAGVAAARAAGCLVLGVGGTAPREALAADLWVDALDRVTIAPHPAGGFGLALAP</sequence>
<accession>A0A3E0VC22</accession>
<comment type="caution">
    <text evidence="1">The sequence shown here is derived from an EMBL/GenBank/DDBJ whole genome shotgun (WGS) entry which is preliminary data.</text>
</comment>
<dbReference type="InterPro" id="IPR023214">
    <property type="entry name" value="HAD_sf"/>
</dbReference>
<dbReference type="GO" id="GO:0050308">
    <property type="term" value="F:sugar-phosphatase activity"/>
    <property type="evidence" value="ECO:0007669"/>
    <property type="project" value="TreeGrafter"/>
</dbReference>
<dbReference type="RefSeq" id="WP_116283946.1">
    <property type="nucleotide sequence ID" value="NZ_NBXA01000026.1"/>
</dbReference>
<dbReference type="PANTHER" id="PTHR43481">
    <property type="entry name" value="FRUCTOSE-1-PHOSPHATE PHOSPHATASE"/>
    <property type="match status" value="1"/>
</dbReference>